<dbReference type="Pfam" id="PF01797">
    <property type="entry name" value="Y1_Tnp"/>
    <property type="match status" value="1"/>
</dbReference>
<dbReference type="Gene3D" id="3.30.70.1290">
    <property type="entry name" value="Transposase IS200-like"/>
    <property type="match status" value="1"/>
</dbReference>
<proteinExistence type="predicted"/>
<accession>A0A939BAT0</accession>
<dbReference type="SMART" id="SM01321">
    <property type="entry name" value="Y1_Tnp"/>
    <property type="match status" value="1"/>
</dbReference>
<evidence type="ECO:0000259" key="1">
    <source>
        <dbReference type="SMART" id="SM01321"/>
    </source>
</evidence>
<dbReference type="GO" id="GO:0003677">
    <property type="term" value="F:DNA binding"/>
    <property type="evidence" value="ECO:0007669"/>
    <property type="project" value="InterPro"/>
</dbReference>
<keyword evidence="3" id="KW-1185">Reference proteome</keyword>
<dbReference type="AlphaFoldDB" id="A0A939BAT0"/>
<gene>
    <name evidence="2" type="ORF">H6A13_00845</name>
</gene>
<organism evidence="2 3">
    <name type="scientific">Mordavella massiliensis</name>
    <dbReference type="NCBI Taxonomy" id="1871024"/>
    <lineage>
        <taxon>Bacteria</taxon>
        <taxon>Bacillati</taxon>
        <taxon>Bacillota</taxon>
        <taxon>Clostridia</taxon>
        <taxon>Eubacteriales</taxon>
        <taxon>Clostridiaceae</taxon>
        <taxon>Mordavella</taxon>
    </lineage>
</organism>
<dbReference type="Proteomes" id="UP000713880">
    <property type="component" value="Unassembled WGS sequence"/>
</dbReference>
<dbReference type="InterPro" id="IPR002686">
    <property type="entry name" value="Transposase_17"/>
</dbReference>
<dbReference type="GO" id="GO:0006313">
    <property type="term" value="P:DNA transposition"/>
    <property type="evidence" value="ECO:0007669"/>
    <property type="project" value="InterPro"/>
</dbReference>
<sequence length="255" mass="30590">MPTKRRQKSFTDFYHVIVKGINKEKIYNQQREKIYFKKIILKYLKKYDVEIYAYCIMSNHAHLIIKAELQVLSLFMAVVLAEYANYYNYKHYRNGHVFQNRFISECIETDAYYWNCMRYIHLNPVKAGMVRRPERYKYSSMAEYMLEMPGIIHSNAIKKYTSTFTEYEEFEKFHGVRDVQVFADIKEEMMAKQKDAALLIAEEICEERNLMTLLQVFEESELQDSYISRLVKTLKISKKIAKKLCNTLMNELQNK</sequence>
<evidence type="ECO:0000313" key="2">
    <source>
        <dbReference type="EMBL" id="MBM6825654.1"/>
    </source>
</evidence>
<reference evidence="2" key="2">
    <citation type="journal article" date="2021" name="Sci. Rep.">
        <title>The distribution of antibiotic resistance genes in chicken gut microbiota commensals.</title>
        <authorList>
            <person name="Juricova H."/>
            <person name="Matiasovicova J."/>
            <person name="Kubasova T."/>
            <person name="Cejkova D."/>
            <person name="Rychlik I."/>
        </authorList>
    </citation>
    <scope>NUCLEOTIDE SEQUENCE</scope>
    <source>
        <strain evidence="2">An420c</strain>
    </source>
</reference>
<dbReference type="EMBL" id="JACJLV010000002">
    <property type="protein sequence ID" value="MBM6825654.1"/>
    <property type="molecule type" value="Genomic_DNA"/>
</dbReference>
<evidence type="ECO:0000313" key="3">
    <source>
        <dbReference type="Proteomes" id="UP000713880"/>
    </source>
</evidence>
<protein>
    <submittedName>
        <fullName evidence="2">Transposase</fullName>
    </submittedName>
</protein>
<name>A0A939BAT0_9CLOT</name>
<feature type="domain" description="Transposase IS200-like" evidence="1">
    <location>
        <begin position="9"/>
        <end position="123"/>
    </location>
</feature>
<dbReference type="GO" id="GO:0004803">
    <property type="term" value="F:transposase activity"/>
    <property type="evidence" value="ECO:0007669"/>
    <property type="project" value="InterPro"/>
</dbReference>
<dbReference type="PANTHER" id="PTHR34322:SF2">
    <property type="entry name" value="TRANSPOSASE IS200-LIKE DOMAIN-CONTAINING PROTEIN"/>
    <property type="match status" value="1"/>
</dbReference>
<comment type="caution">
    <text evidence="2">The sequence shown here is derived from an EMBL/GenBank/DDBJ whole genome shotgun (WGS) entry which is preliminary data.</text>
</comment>
<dbReference type="PANTHER" id="PTHR34322">
    <property type="entry name" value="TRANSPOSASE, Y1_TNP DOMAIN-CONTAINING"/>
    <property type="match status" value="1"/>
</dbReference>
<dbReference type="SUPFAM" id="SSF143422">
    <property type="entry name" value="Transposase IS200-like"/>
    <property type="match status" value="1"/>
</dbReference>
<dbReference type="RefSeq" id="WP_204907725.1">
    <property type="nucleotide sequence ID" value="NZ_JACJLV010000002.1"/>
</dbReference>
<dbReference type="InterPro" id="IPR036515">
    <property type="entry name" value="Transposase_17_sf"/>
</dbReference>
<reference evidence="2" key="1">
    <citation type="submission" date="2020-08" db="EMBL/GenBank/DDBJ databases">
        <authorList>
            <person name="Cejkova D."/>
            <person name="Kubasova T."/>
            <person name="Jahodarova E."/>
            <person name="Rychlik I."/>
        </authorList>
    </citation>
    <scope>NUCLEOTIDE SEQUENCE</scope>
    <source>
        <strain evidence="2">An420c</strain>
    </source>
</reference>